<dbReference type="OrthoDB" id="2638442at2"/>
<evidence type="ECO:0000256" key="2">
    <source>
        <dbReference type="ARBA" id="ARBA00023125"/>
    </source>
</evidence>
<dbReference type="InterPro" id="IPR037923">
    <property type="entry name" value="HTH-like"/>
</dbReference>
<evidence type="ECO:0000259" key="4">
    <source>
        <dbReference type="PROSITE" id="PS01124"/>
    </source>
</evidence>
<dbReference type="RefSeq" id="WP_110043616.1">
    <property type="nucleotide sequence ID" value="NZ_CP054613.1"/>
</dbReference>
<dbReference type="InterPro" id="IPR018060">
    <property type="entry name" value="HTH_AraC"/>
</dbReference>
<dbReference type="InterPro" id="IPR020449">
    <property type="entry name" value="Tscrpt_reg_AraC-type_HTH"/>
</dbReference>
<dbReference type="PANTHER" id="PTHR43280:SF2">
    <property type="entry name" value="HTH-TYPE TRANSCRIPTIONAL REGULATOR EXSA"/>
    <property type="match status" value="1"/>
</dbReference>
<evidence type="ECO:0000313" key="6">
    <source>
        <dbReference type="Proteomes" id="UP000246635"/>
    </source>
</evidence>
<sequence>MKEFDHEFAEHIYYTASPFEKKGGLWPVRAGWNRAKAAYIVGPKIIECYSVHFIIEGSLYLEYPGGSVTLHAGDVFCLYPNQRYLYRRGEPLDEPVRLRMYWLAFNGTQAPDLLDRLGISLDLPYSRQRLTPDTEASIQQTLSFMRGENADDDFQLSASIYRLFGILHTTRDPEPVNKSTDKWINATLDYIRTHYMEGIAVADIVRASGVHRSHLYSEMTRLTGMGPQQYLTKLRMERAVAMLRSEAYSITEIALSLGYPDLYSFSRAFGKQYGMPPSRYLQDQTK</sequence>
<dbReference type="PROSITE" id="PS00041">
    <property type="entry name" value="HTH_ARAC_FAMILY_1"/>
    <property type="match status" value="1"/>
</dbReference>
<keyword evidence="2 5" id="KW-0238">DNA-binding</keyword>
<dbReference type="PROSITE" id="PS01124">
    <property type="entry name" value="HTH_ARAC_FAMILY_2"/>
    <property type="match status" value="1"/>
</dbReference>
<dbReference type="Gene3D" id="1.10.10.60">
    <property type="entry name" value="Homeodomain-like"/>
    <property type="match status" value="2"/>
</dbReference>
<evidence type="ECO:0000256" key="3">
    <source>
        <dbReference type="ARBA" id="ARBA00023163"/>
    </source>
</evidence>
<dbReference type="InterPro" id="IPR018062">
    <property type="entry name" value="HTH_AraC-typ_CS"/>
</dbReference>
<dbReference type="SUPFAM" id="SSF51215">
    <property type="entry name" value="Regulatory protein AraC"/>
    <property type="match status" value="1"/>
</dbReference>
<dbReference type="InterPro" id="IPR009057">
    <property type="entry name" value="Homeodomain-like_sf"/>
</dbReference>
<dbReference type="InterPro" id="IPR003313">
    <property type="entry name" value="AraC-bd"/>
</dbReference>
<dbReference type="AlphaFoldDB" id="A0A2V2YXP3"/>
<dbReference type="Pfam" id="PF12833">
    <property type="entry name" value="HTH_18"/>
    <property type="match status" value="1"/>
</dbReference>
<comment type="caution">
    <text evidence="5">The sequence shown here is derived from an EMBL/GenBank/DDBJ whole genome shotgun (WGS) entry which is preliminary data.</text>
</comment>
<dbReference type="Proteomes" id="UP000246635">
    <property type="component" value="Unassembled WGS sequence"/>
</dbReference>
<organism evidence="5 6">
    <name type="scientific">Paenibacillus cellulosilyticus</name>
    <dbReference type="NCBI Taxonomy" id="375489"/>
    <lineage>
        <taxon>Bacteria</taxon>
        <taxon>Bacillati</taxon>
        <taxon>Bacillota</taxon>
        <taxon>Bacilli</taxon>
        <taxon>Bacillales</taxon>
        <taxon>Paenibacillaceae</taxon>
        <taxon>Paenibacillus</taxon>
    </lineage>
</organism>
<proteinExistence type="predicted"/>
<dbReference type="GO" id="GO:0043565">
    <property type="term" value="F:sequence-specific DNA binding"/>
    <property type="evidence" value="ECO:0007669"/>
    <property type="project" value="InterPro"/>
</dbReference>
<dbReference type="PANTHER" id="PTHR43280">
    <property type="entry name" value="ARAC-FAMILY TRANSCRIPTIONAL REGULATOR"/>
    <property type="match status" value="1"/>
</dbReference>
<dbReference type="SUPFAM" id="SSF46689">
    <property type="entry name" value="Homeodomain-like"/>
    <property type="match status" value="2"/>
</dbReference>
<name>A0A2V2YXP3_9BACL</name>
<dbReference type="EMBL" id="QGTQ01000005">
    <property type="protein sequence ID" value="PWW05070.1"/>
    <property type="molecule type" value="Genomic_DNA"/>
</dbReference>
<evidence type="ECO:0000256" key="1">
    <source>
        <dbReference type="ARBA" id="ARBA00023015"/>
    </source>
</evidence>
<keyword evidence="3" id="KW-0804">Transcription</keyword>
<protein>
    <submittedName>
        <fullName evidence="5">AraC-like DNA-binding protein</fullName>
    </submittedName>
</protein>
<keyword evidence="1" id="KW-0805">Transcription regulation</keyword>
<dbReference type="SMART" id="SM00342">
    <property type="entry name" value="HTH_ARAC"/>
    <property type="match status" value="1"/>
</dbReference>
<dbReference type="PRINTS" id="PR00032">
    <property type="entry name" value="HTHARAC"/>
</dbReference>
<dbReference type="GO" id="GO:0003700">
    <property type="term" value="F:DNA-binding transcription factor activity"/>
    <property type="evidence" value="ECO:0007669"/>
    <property type="project" value="InterPro"/>
</dbReference>
<accession>A0A2V2YXP3</accession>
<gene>
    <name evidence="5" type="ORF">DFQ01_10553</name>
</gene>
<dbReference type="Pfam" id="PF02311">
    <property type="entry name" value="AraC_binding"/>
    <property type="match status" value="1"/>
</dbReference>
<keyword evidence="6" id="KW-1185">Reference proteome</keyword>
<reference evidence="5 6" key="1">
    <citation type="submission" date="2018-05" db="EMBL/GenBank/DDBJ databases">
        <title>Genomic Encyclopedia of Type Strains, Phase III (KMG-III): the genomes of soil and plant-associated and newly described type strains.</title>
        <authorList>
            <person name="Whitman W."/>
        </authorList>
    </citation>
    <scope>NUCLEOTIDE SEQUENCE [LARGE SCALE GENOMIC DNA]</scope>
    <source>
        <strain evidence="5 6">CECT 5696</strain>
    </source>
</reference>
<feature type="domain" description="HTH araC/xylS-type" evidence="4">
    <location>
        <begin position="185"/>
        <end position="283"/>
    </location>
</feature>
<evidence type="ECO:0000313" key="5">
    <source>
        <dbReference type="EMBL" id="PWW05070.1"/>
    </source>
</evidence>